<dbReference type="InterPro" id="IPR020843">
    <property type="entry name" value="ER"/>
</dbReference>
<feature type="domain" description="Enoyl reductase (ER)" evidence="6">
    <location>
        <begin position="11"/>
        <end position="323"/>
    </location>
</feature>
<dbReference type="GO" id="GO:0005829">
    <property type="term" value="C:cytosol"/>
    <property type="evidence" value="ECO:0007669"/>
    <property type="project" value="TreeGrafter"/>
</dbReference>
<dbReference type="Proteomes" id="UP000199636">
    <property type="component" value="Unassembled WGS sequence"/>
</dbReference>
<evidence type="ECO:0000256" key="4">
    <source>
        <dbReference type="ARBA" id="ARBA00038919"/>
    </source>
</evidence>
<name>A0A1G8LRQ0_9PSED</name>
<evidence type="ECO:0000256" key="3">
    <source>
        <dbReference type="ARBA" id="ARBA00023002"/>
    </source>
</evidence>
<reference evidence="8" key="1">
    <citation type="submission" date="2016-10" db="EMBL/GenBank/DDBJ databases">
        <authorList>
            <person name="Varghese N."/>
            <person name="Submissions S."/>
        </authorList>
    </citation>
    <scope>NUCLEOTIDE SEQUENCE [LARGE SCALE GENOMIC DNA]</scope>
    <source>
        <strain evidence="8">CCM 7469</strain>
    </source>
</reference>
<dbReference type="GO" id="GO:0070402">
    <property type="term" value="F:NADPH binding"/>
    <property type="evidence" value="ECO:0007669"/>
    <property type="project" value="TreeGrafter"/>
</dbReference>
<dbReference type="NCBIfam" id="NF008024">
    <property type="entry name" value="PRK10754.1"/>
    <property type="match status" value="1"/>
</dbReference>
<dbReference type="SUPFAM" id="SSF51735">
    <property type="entry name" value="NAD(P)-binding Rossmann-fold domains"/>
    <property type="match status" value="1"/>
</dbReference>
<proteinExistence type="inferred from homology"/>
<comment type="catalytic activity">
    <reaction evidence="5">
        <text>2 a quinone + NADPH + H(+) = 2 a 1,4-benzosemiquinone + NADP(+)</text>
        <dbReference type="Rhea" id="RHEA:14269"/>
        <dbReference type="ChEBI" id="CHEBI:15378"/>
        <dbReference type="ChEBI" id="CHEBI:57783"/>
        <dbReference type="ChEBI" id="CHEBI:58349"/>
        <dbReference type="ChEBI" id="CHEBI:132124"/>
        <dbReference type="ChEBI" id="CHEBI:134225"/>
        <dbReference type="EC" id="1.6.5.5"/>
    </reaction>
</comment>
<dbReference type="Gene3D" id="3.90.180.10">
    <property type="entry name" value="Medium-chain alcohol dehydrogenases, catalytic domain"/>
    <property type="match status" value="1"/>
</dbReference>
<dbReference type="InterPro" id="IPR011032">
    <property type="entry name" value="GroES-like_sf"/>
</dbReference>
<dbReference type="OrthoDB" id="9805883at2"/>
<dbReference type="FunFam" id="3.40.50.720:FF:000053">
    <property type="entry name" value="Quinone oxidoreductase 1"/>
    <property type="match status" value="1"/>
</dbReference>
<dbReference type="InterPro" id="IPR036291">
    <property type="entry name" value="NAD(P)-bd_dom_sf"/>
</dbReference>
<dbReference type="InterPro" id="IPR013154">
    <property type="entry name" value="ADH-like_N"/>
</dbReference>
<protein>
    <recommendedName>
        <fullName evidence="4">NADPH:quinone reductase</fullName>
        <ecNumber evidence="4">1.6.5.5</ecNumber>
    </recommendedName>
</protein>
<evidence type="ECO:0000256" key="1">
    <source>
        <dbReference type="ARBA" id="ARBA00010371"/>
    </source>
</evidence>
<gene>
    <name evidence="7" type="ORF">SAMN05216272_11250</name>
</gene>
<dbReference type="InterPro" id="IPR013149">
    <property type="entry name" value="ADH-like_C"/>
</dbReference>
<sequence>MAKRIQFARTGGPEVLEYLDYQPAEPGPQQVRVRNRAIGLNFIDTYFRSGLYVAPALPSGLGTEAAGEVDAVGSAVTDFKVGDRVAYATGPLGAYSELHVLPAANLVELPEAISFEQAAAVMLKGLTVQYLLRQTYPVQPGETILWHAAAGGVGLIACQWAKALGVKLIGTVGSPEKAAQAKAHGAWATIDYSRENVVERVLELTDGNKCPVVYDSVGKDTWPISLDCAAQRGLVVSFGNASGAVDGVNLGILAQKGSLFVTRPTLFGYANTPERLQAMADELFGMLTTGKIKVEINQRYALADAAKAQTELAARRTTGSTILLP</sequence>
<dbReference type="InterPro" id="IPR047618">
    <property type="entry name" value="QOR-like"/>
</dbReference>
<dbReference type="PANTHER" id="PTHR48106:SF13">
    <property type="entry name" value="QUINONE OXIDOREDUCTASE-RELATED"/>
    <property type="match status" value="1"/>
</dbReference>
<dbReference type="GO" id="GO:0035925">
    <property type="term" value="F:mRNA 3'-UTR AU-rich region binding"/>
    <property type="evidence" value="ECO:0007669"/>
    <property type="project" value="TreeGrafter"/>
</dbReference>
<accession>A0A1G8LRQ0</accession>
<dbReference type="GO" id="GO:0003960">
    <property type="term" value="F:quinone reductase (NADPH) activity"/>
    <property type="evidence" value="ECO:0007669"/>
    <property type="project" value="UniProtKB-EC"/>
</dbReference>
<dbReference type="Pfam" id="PF00107">
    <property type="entry name" value="ADH_zinc_N"/>
    <property type="match status" value="1"/>
</dbReference>
<dbReference type="RefSeq" id="WP_090267238.1">
    <property type="nucleotide sequence ID" value="NZ_FNDS01000012.1"/>
</dbReference>
<keyword evidence="3" id="KW-0560">Oxidoreductase</keyword>
<dbReference type="AlphaFoldDB" id="A0A1G8LRQ0"/>
<dbReference type="STRING" id="428992.SAMN05216272_11250"/>
<keyword evidence="8" id="KW-1185">Reference proteome</keyword>
<dbReference type="PANTHER" id="PTHR48106">
    <property type="entry name" value="QUINONE OXIDOREDUCTASE PIG3-RELATED"/>
    <property type="match status" value="1"/>
</dbReference>
<dbReference type="EMBL" id="FNDS01000012">
    <property type="protein sequence ID" value="SDI58382.1"/>
    <property type="molecule type" value="Genomic_DNA"/>
</dbReference>
<evidence type="ECO:0000256" key="2">
    <source>
        <dbReference type="ARBA" id="ARBA00022857"/>
    </source>
</evidence>
<evidence type="ECO:0000256" key="5">
    <source>
        <dbReference type="ARBA" id="ARBA00048980"/>
    </source>
</evidence>
<keyword evidence="2" id="KW-0521">NADP</keyword>
<evidence type="ECO:0000313" key="7">
    <source>
        <dbReference type="EMBL" id="SDI58382.1"/>
    </source>
</evidence>
<dbReference type="Pfam" id="PF08240">
    <property type="entry name" value="ADH_N"/>
    <property type="match status" value="1"/>
</dbReference>
<dbReference type="SMART" id="SM00829">
    <property type="entry name" value="PKS_ER"/>
    <property type="match status" value="1"/>
</dbReference>
<dbReference type="InterPro" id="IPR002364">
    <property type="entry name" value="Quin_OxRdtase/zeta-crystal_CS"/>
</dbReference>
<dbReference type="GO" id="GO:0008270">
    <property type="term" value="F:zinc ion binding"/>
    <property type="evidence" value="ECO:0007669"/>
    <property type="project" value="InterPro"/>
</dbReference>
<evidence type="ECO:0000313" key="8">
    <source>
        <dbReference type="Proteomes" id="UP000199636"/>
    </source>
</evidence>
<dbReference type="CDD" id="cd05286">
    <property type="entry name" value="QOR2"/>
    <property type="match status" value="1"/>
</dbReference>
<dbReference type="EC" id="1.6.5.5" evidence="4"/>
<organism evidence="7 8">
    <name type="scientific">Pseudomonas panipatensis</name>
    <dbReference type="NCBI Taxonomy" id="428992"/>
    <lineage>
        <taxon>Bacteria</taxon>
        <taxon>Pseudomonadati</taxon>
        <taxon>Pseudomonadota</taxon>
        <taxon>Gammaproteobacteria</taxon>
        <taxon>Pseudomonadales</taxon>
        <taxon>Pseudomonadaceae</taxon>
        <taxon>Pseudomonas</taxon>
    </lineage>
</organism>
<comment type="similarity">
    <text evidence="1">Belongs to the zinc-containing alcohol dehydrogenase family. Quinone oxidoreductase subfamily.</text>
</comment>
<dbReference type="SUPFAM" id="SSF50129">
    <property type="entry name" value="GroES-like"/>
    <property type="match status" value="1"/>
</dbReference>
<evidence type="ECO:0000259" key="6">
    <source>
        <dbReference type="SMART" id="SM00829"/>
    </source>
</evidence>
<dbReference type="PROSITE" id="PS01162">
    <property type="entry name" value="QOR_ZETA_CRYSTAL"/>
    <property type="match status" value="1"/>
</dbReference>
<dbReference type="Gene3D" id="3.40.50.720">
    <property type="entry name" value="NAD(P)-binding Rossmann-like Domain"/>
    <property type="match status" value="1"/>
</dbReference>